<accession>A0A0E9QAM1</accession>
<keyword evidence="1" id="KW-1133">Transmembrane helix</keyword>
<protein>
    <submittedName>
        <fullName evidence="2">Uncharacterized protein</fullName>
    </submittedName>
</protein>
<keyword evidence="1" id="KW-0472">Membrane</keyword>
<reference evidence="2" key="2">
    <citation type="journal article" date="2015" name="Fish Shellfish Immunol.">
        <title>Early steps in the European eel (Anguilla anguilla)-Vibrio vulnificus interaction in the gills: Role of the RtxA13 toxin.</title>
        <authorList>
            <person name="Callol A."/>
            <person name="Pajuelo D."/>
            <person name="Ebbesson L."/>
            <person name="Teles M."/>
            <person name="MacKenzie S."/>
            <person name="Amaro C."/>
        </authorList>
    </citation>
    <scope>NUCLEOTIDE SEQUENCE</scope>
</reference>
<proteinExistence type="predicted"/>
<reference evidence="2" key="1">
    <citation type="submission" date="2014-11" db="EMBL/GenBank/DDBJ databases">
        <authorList>
            <person name="Amaro Gonzalez C."/>
        </authorList>
    </citation>
    <scope>NUCLEOTIDE SEQUENCE</scope>
</reference>
<sequence length="53" mass="6402">MQQCLRFIKRRYIISINVLPLRSTFIWYFSFEIYFKMGCSNAASQALNFHTVF</sequence>
<evidence type="ECO:0000313" key="2">
    <source>
        <dbReference type="EMBL" id="JAH13916.1"/>
    </source>
</evidence>
<feature type="transmembrane region" description="Helical" evidence="1">
    <location>
        <begin position="12"/>
        <end position="31"/>
    </location>
</feature>
<dbReference type="AlphaFoldDB" id="A0A0E9QAM1"/>
<keyword evidence="1" id="KW-0812">Transmembrane</keyword>
<name>A0A0E9QAM1_ANGAN</name>
<dbReference type="EMBL" id="GBXM01094661">
    <property type="protein sequence ID" value="JAH13916.1"/>
    <property type="molecule type" value="Transcribed_RNA"/>
</dbReference>
<evidence type="ECO:0000256" key="1">
    <source>
        <dbReference type="SAM" id="Phobius"/>
    </source>
</evidence>
<organism evidence="2">
    <name type="scientific">Anguilla anguilla</name>
    <name type="common">European freshwater eel</name>
    <name type="synonym">Muraena anguilla</name>
    <dbReference type="NCBI Taxonomy" id="7936"/>
    <lineage>
        <taxon>Eukaryota</taxon>
        <taxon>Metazoa</taxon>
        <taxon>Chordata</taxon>
        <taxon>Craniata</taxon>
        <taxon>Vertebrata</taxon>
        <taxon>Euteleostomi</taxon>
        <taxon>Actinopterygii</taxon>
        <taxon>Neopterygii</taxon>
        <taxon>Teleostei</taxon>
        <taxon>Anguilliformes</taxon>
        <taxon>Anguillidae</taxon>
        <taxon>Anguilla</taxon>
    </lineage>
</organism>